<dbReference type="RefSeq" id="WP_051313931.1">
    <property type="nucleotide sequence ID" value="NZ_AUBJ02000001.1"/>
</dbReference>
<name>A0ABT1JBN1_ACTCY</name>
<keyword evidence="6" id="KW-1185">Reference proteome</keyword>
<protein>
    <submittedName>
        <fullName evidence="5">ATPase of the ABC class</fullName>
    </submittedName>
</protein>
<dbReference type="Proteomes" id="UP000791080">
    <property type="component" value="Unassembled WGS sequence"/>
</dbReference>
<evidence type="ECO:0000259" key="2">
    <source>
        <dbReference type="Pfam" id="PF09818"/>
    </source>
</evidence>
<sequence length="607" mass="64767">MSRERATGDGRRRQGPPGRGRWSRPGGGGGPTGSSGPSRGGPPPTPGSGGPRGTSHELADLLAESHGSGYGRYRAAEGEWDFGWFRLTLVRAQSDPYAPPSRLLVRVPASETHYPEESWRGPARSRALATLLLRHLRDGVRGTPLHVDAGGQEVLDRSAGQVVDGELVLRLAVDLPGHGRRIDGHGARDALCRRLPAALETLRWSALPHDEVLRAVETVEDAVWLRDRLPELGLVAFVADGAVLPRRSGVDDRPLADAVPFQAPPELSRTVTLPNRGEVTGLGVPSGITVVVGGGYHGKSTLLRAVERGVYDHLPGDGRELVVARADTVKVRAEDGRSVRRLDVSAFVAHLPTGAPTNDFSTDNASGSTSQAAATVEALEAGAGALLIDEDTAATNIMIRDARMQALVAKDKEPLTPFIDLVRPLHREHGVSTMLVMGGSGDYLDVADHVVMMDAYRPHEVTGRARELAHLSTGRRQEATGFPLPGARVVDPASVNPEARGKRRLKARGLDALVFGEDEIDLRSVEQFVDPAQLVGVGLALDAAVRRGFLDGSRTVAEALLLVERELLAGGPAELGPRHLGDFAVPRRFEVAAALGRLRALRIVSPR</sequence>
<evidence type="ECO:0000256" key="1">
    <source>
        <dbReference type="SAM" id="MobiDB-lite"/>
    </source>
</evidence>
<gene>
    <name evidence="5" type="ORF">G443_000177</name>
</gene>
<feature type="compositionally biased region" description="Low complexity" evidence="1">
    <location>
        <begin position="15"/>
        <end position="24"/>
    </location>
</feature>
<dbReference type="InterPro" id="IPR046834">
    <property type="entry name" value="ABC_ATPase_C"/>
</dbReference>
<proteinExistence type="predicted"/>
<dbReference type="InterPro" id="IPR049069">
    <property type="entry name" value="MRB1590-like_C"/>
</dbReference>
<comment type="caution">
    <text evidence="5">The sequence shown here is derived from an EMBL/GenBank/DDBJ whole genome shotgun (WGS) entry which is preliminary data.</text>
</comment>
<dbReference type="SUPFAM" id="SSF52540">
    <property type="entry name" value="P-loop containing nucleoside triphosphate hydrolases"/>
    <property type="match status" value="1"/>
</dbReference>
<dbReference type="PANTHER" id="PTHR38149:SF1">
    <property type="entry name" value="ATPASE"/>
    <property type="match status" value="1"/>
</dbReference>
<accession>A0ABT1JBN1</accession>
<reference evidence="5 6" key="1">
    <citation type="submission" date="2013-07" db="EMBL/GenBank/DDBJ databases">
        <authorList>
            <consortium name="DOE Joint Genome Institute"/>
            <person name="Reeve W."/>
            <person name="Huntemann M."/>
            <person name="Han J."/>
            <person name="Chen A."/>
            <person name="Kyrpides N."/>
            <person name="Mavromatis K."/>
            <person name="Markowitz V."/>
            <person name="Palaniappan K."/>
            <person name="Ivanova N."/>
            <person name="Schaumberg A."/>
            <person name="Pati A."/>
            <person name="Liolios K."/>
            <person name="Nordberg H.P."/>
            <person name="Cantor M.N."/>
            <person name="Hua S.X."/>
            <person name="Woyke T."/>
        </authorList>
    </citation>
    <scope>NUCLEOTIDE SEQUENCE [LARGE SCALE GENOMIC DNA]</scope>
    <source>
        <strain evidence="5 6">DSM 43889</strain>
    </source>
</reference>
<dbReference type="PANTHER" id="PTHR38149">
    <property type="entry name" value="ATPASE"/>
    <property type="match status" value="1"/>
</dbReference>
<evidence type="ECO:0000313" key="5">
    <source>
        <dbReference type="EMBL" id="MCP2329907.1"/>
    </source>
</evidence>
<dbReference type="Pfam" id="PF09818">
    <property type="entry name" value="ABC_ATPase"/>
    <property type="match status" value="1"/>
</dbReference>
<dbReference type="InterPro" id="IPR027417">
    <property type="entry name" value="P-loop_NTPase"/>
</dbReference>
<feature type="region of interest" description="Disordered" evidence="1">
    <location>
        <begin position="1"/>
        <end position="56"/>
    </location>
</feature>
<dbReference type="EMBL" id="AUBJ02000001">
    <property type="protein sequence ID" value="MCP2329907.1"/>
    <property type="molecule type" value="Genomic_DNA"/>
</dbReference>
<evidence type="ECO:0000313" key="6">
    <source>
        <dbReference type="Proteomes" id="UP000791080"/>
    </source>
</evidence>
<dbReference type="InterPro" id="IPR046833">
    <property type="entry name" value="ABC_N"/>
</dbReference>
<organism evidence="5 6">
    <name type="scientific">Actinoalloteichus caeruleus DSM 43889</name>
    <dbReference type="NCBI Taxonomy" id="1120930"/>
    <lineage>
        <taxon>Bacteria</taxon>
        <taxon>Bacillati</taxon>
        <taxon>Actinomycetota</taxon>
        <taxon>Actinomycetes</taxon>
        <taxon>Pseudonocardiales</taxon>
        <taxon>Pseudonocardiaceae</taxon>
        <taxon>Actinoalloteichus</taxon>
        <taxon>Actinoalloteichus cyanogriseus</taxon>
    </lineage>
</organism>
<feature type="domain" description="ATPase of the ABC class N-terminal" evidence="3">
    <location>
        <begin position="56"/>
        <end position="201"/>
    </location>
</feature>
<dbReference type="InterPro" id="IPR019195">
    <property type="entry name" value="ABC_ATPase_put"/>
</dbReference>
<dbReference type="Pfam" id="PF21117">
    <property type="entry name" value="MRB1590_C"/>
    <property type="match status" value="1"/>
</dbReference>
<evidence type="ECO:0000259" key="4">
    <source>
        <dbReference type="Pfam" id="PF21117"/>
    </source>
</evidence>
<evidence type="ECO:0000259" key="3">
    <source>
        <dbReference type="Pfam" id="PF20446"/>
    </source>
</evidence>
<feature type="compositionally biased region" description="Basic and acidic residues" evidence="1">
    <location>
        <begin position="1"/>
        <end position="12"/>
    </location>
</feature>
<reference evidence="5 6" key="2">
    <citation type="submission" date="2022-06" db="EMBL/GenBank/DDBJ databases">
        <title>Genomic Encyclopedia of Type Strains, Phase I: the one thousand microbial genomes (KMG-I) project.</title>
        <authorList>
            <person name="Kyrpides N."/>
        </authorList>
    </citation>
    <scope>NUCLEOTIDE SEQUENCE [LARGE SCALE GENOMIC DNA]</scope>
    <source>
        <strain evidence="5 6">DSM 43889</strain>
    </source>
</reference>
<dbReference type="Pfam" id="PF20446">
    <property type="entry name" value="ABC_N"/>
    <property type="match status" value="1"/>
</dbReference>
<feature type="domain" description="ATPase of the ABC class C-terminal" evidence="2">
    <location>
        <begin position="210"/>
        <end position="478"/>
    </location>
</feature>
<feature type="domain" description="MRB1590-like C-terminal" evidence="4">
    <location>
        <begin position="505"/>
        <end position="603"/>
    </location>
</feature>